<keyword evidence="1" id="KW-0479">Metal-binding</keyword>
<dbReference type="InterPro" id="IPR000222">
    <property type="entry name" value="PP2C_BS"/>
</dbReference>
<dbReference type="EMBL" id="JBFXLU010000375">
    <property type="protein sequence ID" value="KAL2828112.1"/>
    <property type="molecule type" value="Genomic_DNA"/>
</dbReference>
<dbReference type="InterPro" id="IPR001932">
    <property type="entry name" value="PPM-type_phosphatase-like_dom"/>
</dbReference>
<evidence type="ECO:0000259" key="5">
    <source>
        <dbReference type="PROSITE" id="PS51746"/>
    </source>
</evidence>
<gene>
    <name evidence="6" type="ORF">BJY01DRAFT_240998</name>
</gene>
<dbReference type="PROSITE" id="PS01032">
    <property type="entry name" value="PPM_1"/>
    <property type="match status" value="1"/>
</dbReference>
<evidence type="ECO:0000256" key="4">
    <source>
        <dbReference type="RuleBase" id="RU003465"/>
    </source>
</evidence>
<feature type="domain" description="PPM-type phosphatase" evidence="5">
    <location>
        <begin position="13"/>
        <end position="311"/>
    </location>
</feature>
<dbReference type="Gene3D" id="3.60.40.10">
    <property type="entry name" value="PPM-type phosphatase domain"/>
    <property type="match status" value="1"/>
</dbReference>
<dbReference type="CDD" id="cd00143">
    <property type="entry name" value="PP2Cc"/>
    <property type="match status" value="1"/>
</dbReference>
<dbReference type="Pfam" id="PF00481">
    <property type="entry name" value="PP2C"/>
    <property type="match status" value="1"/>
</dbReference>
<comment type="caution">
    <text evidence="6">The sequence shown here is derived from an EMBL/GenBank/DDBJ whole genome shotgun (WGS) entry which is preliminary data.</text>
</comment>
<protein>
    <submittedName>
        <fullName evidence="6">Phosphatase 2C-like domain-containing protein</fullName>
    </submittedName>
</protein>
<reference evidence="6 7" key="1">
    <citation type="submission" date="2024-07" db="EMBL/GenBank/DDBJ databases">
        <title>Section-level genome sequencing and comparative genomics of Aspergillus sections Usti and Cavernicolus.</title>
        <authorList>
            <consortium name="Lawrence Berkeley National Laboratory"/>
            <person name="Nybo J.L."/>
            <person name="Vesth T.C."/>
            <person name="Theobald S."/>
            <person name="Frisvad J.C."/>
            <person name="Larsen T.O."/>
            <person name="Kjaerboelling I."/>
            <person name="Rothschild-Mancinelli K."/>
            <person name="Lyhne E.K."/>
            <person name="Kogle M.E."/>
            <person name="Barry K."/>
            <person name="Clum A."/>
            <person name="Na H."/>
            <person name="Ledsgaard L."/>
            <person name="Lin J."/>
            <person name="Lipzen A."/>
            <person name="Kuo A."/>
            <person name="Riley R."/>
            <person name="Mondo S."/>
            <person name="Labutti K."/>
            <person name="Haridas S."/>
            <person name="Pangalinan J."/>
            <person name="Salamov A.A."/>
            <person name="Simmons B.A."/>
            <person name="Magnuson J.K."/>
            <person name="Chen J."/>
            <person name="Drula E."/>
            <person name="Henrissat B."/>
            <person name="Wiebenga A."/>
            <person name="Lubbers R.J."/>
            <person name="Gomes A.C."/>
            <person name="Makela M.R."/>
            <person name="Stajich J."/>
            <person name="Grigoriev I.V."/>
            <person name="Mortensen U.H."/>
            <person name="De Vries R.P."/>
            <person name="Baker S.E."/>
            <person name="Andersen M.R."/>
        </authorList>
    </citation>
    <scope>NUCLEOTIDE SEQUENCE [LARGE SCALE GENOMIC DNA]</scope>
    <source>
        <strain evidence="6 7">CBS 123904</strain>
    </source>
</reference>
<proteinExistence type="inferred from homology"/>
<keyword evidence="3 4" id="KW-0904">Protein phosphatase</keyword>
<evidence type="ECO:0000313" key="7">
    <source>
        <dbReference type="Proteomes" id="UP001610446"/>
    </source>
</evidence>
<evidence type="ECO:0000256" key="2">
    <source>
        <dbReference type="ARBA" id="ARBA00022801"/>
    </source>
</evidence>
<dbReference type="InterPro" id="IPR036457">
    <property type="entry name" value="PPM-type-like_dom_sf"/>
</dbReference>
<comment type="similarity">
    <text evidence="4">Belongs to the PP2C family.</text>
</comment>
<dbReference type="InterPro" id="IPR015655">
    <property type="entry name" value="PP2C"/>
</dbReference>
<sequence>MDGTTKDSVALNALGSASVQGSRQSQQDRFIVLTPDKLPSSFGRDVALFAVFDGHGSEIVAEHAVKHVPKFLLNSPVFREGDYERAMQSAIDQEDKALFKEFRAGEMHFATAGSTATIAVVDLAQRVLVVGNLGDSHAFLAERGAESAELTSVTRLTESHKPDSPDEKRRIEDAGGTVLAQKNIARIGALNMSRALGDLEYKQPLNNMDSGPITEEQKFATDGQDRPPEERGSFLSIDMSFKRTELSKEKQYLLCLTTDGVTNYMEDKVIMHSLSHLFKSGLRADEVARSLVDDAASRPGSDNATCIVALLDGAQVKGQKVTLPVESTCVRV</sequence>
<name>A0ABR4IK28_9EURO</name>
<evidence type="ECO:0000313" key="6">
    <source>
        <dbReference type="EMBL" id="KAL2828112.1"/>
    </source>
</evidence>
<keyword evidence="2 4" id="KW-0378">Hydrolase</keyword>
<dbReference type="PROSITE" id="PS51746">
    <property type="entry name" value="PPM_2"/>
    <property type="match status" value="1"/>
</dbReference>
<evidence type="ECO:0000256" key="1">
    <source>
        <dbReference type="ARBA" id="ARBA00022723"/>
    </source>
</evidence>
<keyword evidence="7" id="KW-1185">Reference proteome</keyword>
<dbReference type="SMART" id="SM00332">
    <property type="entry name" value="PP2Cc"/>
    <property type="match status" value="1"/>
</dbReference>
<dbReference type="Proteomes" id="UP001610446">
    <property type="component" value="Unassembled WGS sequence"/>
</dbReference>
<dbReference type="PANTHER" id="PTHR47992">
    <property type="entry name" value="PROTEIN PHOSPHATASE"/>
    <property type="match status" value="1"/>
</dbReference>
<organism evidence="6 7">
    <name type="scientific">Aspergillus pseudoustus</name>
    <dbReference type="NCBI Taxonomy" id="1810923"/>
    <lineage>
        <taxon>Eukaryota</taxon>
        <taxon>Fungi</taxon>
        <taxon>Dikarya</taxon>
        <taxon>Ascomycota</taxon>
        <taxon>Pezizomycotina</taxon>
        <taxon>Eurotiomycetes</taxon>
        <taxon>Eurotiomycetidae</taxon>
        <taxon>Eurotiales</taxon>
        <taxon>Aspergillaceae</taxon>
        <taxon>Aspergillus</taxon>
        <taxon>Aspergillus subgen. Nidulantes</taxon>
    </lineage>
</organism>
<evidence type="ECO:0000256" key="3">
    <source>
        <dbReference type="ARBA" id="ARBA00022912"/>
    </source>
</evidence>
<accession>A0ABR4IK28</accession>
<dbReference type="SUPFAM" id="SSF81606">
    <property type="entry name" value="PP2C-like"/>
    <property type="match status" value="1"/>
</dbReference>